<proteinExistence type="inferred from homology"/>
<feature type="binding site" evidence="7 9">
    <location>
        <position position="82"/>
    </location>
    <ligand>
        <name>substrate</name>
    </ligand>
</feature>
<feature type="binding site" evidence="7 9">
    <location>
        <position position="119"/>
    </location>
    <ligand>
        <name>substrate</name>
    </ligand>
</feature>
<evidence type="ECO:0000256" key="7">
    <source>
        <dbReference type="HAMAP-Rule" id="MF_00169"/>
    </source>
</evidence>
<dbReference type="GO" id="GO:0003855">
    <property type="term" value="F:3-dehydroquinate dehydratase activity"/>
    <property type="evidence" value="ECO:0007669"/>
    <property type="project" value="UniProtKB-UniRule"/>
</dbReference>
<dbReference type="GO" id="GO:0019631">
    <property type="term" value="P:quinate catabolic process"/>
    <property type="evidence" value="ECO:0007669"/>
    <property type="project" value="TreeGrafter"/>
</dbReference>
<dbReference type="EC" id="4.2.1.10" evidence="5 7"/>
<evidence type="ECO:0000256" key="5">
    <source>
        <dbReference type="ARBA" id="ARBA00012060"/>
    </source>
</evidence>
<dbReference type="PANTHER" id="PTHR21272">
    <property type="entry name" value="CATABOLIC 3-DEHYDROQUINASE"/>
    <property type="match status" value="1"/>
</dbReference>
<keyword evidence="6 7" id="KW-0456">Lyase</keyword>
<dbReference type="InterPro" id="IPR001874">
    <property type="entry name" value="DHquinase_II"/>
</dbReference>
<comment type="catalytic activity">
    <reaction evidence="1 7">
        <text>3-dehydroquinate = 3-dehydroshikimate + H2O</text>
        <dbReference type="Rhea" id="RHEA:21096"/>
        <dbReference type="ChEBI" id="CHEBI:15377"/>
        <dbReference type="ChEBI" id="CHEBI:16630"/>
        <dbReference type="ChEBI" id="CHEBI:32364"/>
        <dbReference type="EC" id="4.2.1.10"/>
    </reaction>
</comment>
<dbReference type="NCBIfam" id="NF003807">
    <property type="entry name" value="PRK05395.1-4"/>
    <property type="match status" value="1"/>
</dbReference>
<keyword evidence="7" id="KW-0028">Amino-acid biosynthesis</keyword>
<dbReference type="PROSITE" id="PS01029">
    <property type="entry name" value="DEHYDROQUINASE_II"/>
    <property type="match status" value="1"/>
</dbReference>
<evidence type="ECO:0000313" key="12">
    <source>
        <dbReference type="Proteomes" id="UP000248272"/>
    </source>
</evidence>
<feature type="active site" description="Proton donor" evidence="7 8">
    <location>
        <position position="108"/>
    </location>
</feature>
<accession>A0A2Z6UX22</accession>
<evidence type="ECO:0000256" key="3">
    <source>
        <dbReference type="ARBA" id="ARBA00011037"/>
    </source>
</evidence>
<feature type="binding site" evidence="7 9">
    <location>
        <position position="95"/>
    </location>
    <ligand>
        <name>substrate</name>
    </ligand>
</feature>
<dbReference type="HAMAP" id="MF_00169">
    <property type="entry name" value="AroQ"/>
    <property type="match status" value="1"/>
</dbReference>
<evidence type="ECO:0000256" key="9">
    <source>
        <dbReference type="PIRSR" id="PIRSR001399-2"/>
    </source>
</evidence>
<dbReference type="CDD" id="cd00466">
    <property type="entry name" value="DHQase_II"/>
    <property type="match status" value="1"/>
</dbReference>
<dbReference type="Pfam" id="PF01220">
    <property type="entry name" value="DHquinase_II"/>
    <property type="match status" value="1"/>
</dbReference>
<organism evidence="11 12">
    <name type="scientific">Microcystis aeruginosa Sj</name>
    <dbReference type="NCBI Taxonomy" id="1979544"/>
    <lineage>
        <taxon>Bacteria</taxon>
        <taxon>Bacillati</taxon>
        <taxon>Cyanobacteriota</taxon>
        <taxon>Cyanophyceae</taxon>
        <taxon>Oscillatoriophycideae</taxon>
        <taxon>Chroococcales</taxon>
        <taxon>Microcystaceae</taxon>
        <taxon>Microcystis</taxon>
    </lineage>
</organism>
<dbReference type="InterPro" id="IPR018509">
    <property type="entry name" value="DHquinase_II_CS"/>
</dbReference>
<evidence type="ECO:0000256" key="4">
    <source>
        <dbReference type="ARBA" id="ARBA00011193"/>
    </source>
</evidence>
<dbReference type="GO" id="GO:0009423">
    <property type="term" value="P:chorismate biosynthetic process"/>
    <property type="evidence" value="ECO:0007669"/>
    <property type="project" value="UniProtKB-UniRule"/>
</dbReference>
<dbReference type="UniPathway" id="UPA00053">
    <property type="reaction ID" value="UER00086"/>
</dbReference>
<evidence type="ECO:0000256" key="6">
    <source>
        <dbReference type="ARBA" id="ARBA00023239"/>
    </source>
</evidence>
<comment type="function">
    <text evidence="7">Catalyzes a trans-dehydration via an enolate intermediate.</text>
</comment>
<feature type="binding site" evidence="7 9">
    <location>
        <position position="88"/>
    </location>
    <ligand>
        <name>substrate</name>
    </ligand>
</feature>
<dbReference type="Proteomes" id="UP000248272">
    <property type="component" value="Unassembled WGS sequence"/>
</dbReference>
<evidence type="ECO:0000313" key="11">
    <source>
        <dbReference type="EMBL" id="GBL09560.1"/>
    </source>
</evidence>
<dbReference type="Gene3D" id="3.40.50.9100">
    <property type="entry name" value="Dehydroquinase, class II"/>
    <property type="match status" value="1"/>
</dbReference>
<comment type="similarity">
    <text evidence="3 7">Belongs to the type-II 3-dehydroquinase family.</text>
</comment>
<dbReference type="NCBIfam" id="NF003806">
    <property type="entry name" value="PRK05395.1-3"/>
    <property type="match status" value="1"/>
</dbReference>
<evidence type="ECO:0000256" key="2">
    <source>
        <dbReference type="ARBA" id="ARBA00004902"/>
    </source>
</evidence>
<feature type="site" description="Transition state stabilizer" evidence="7 10">
    <location>
        <position position="26"/>
    </location>
</feature>
<comment type="subunit">
    <text evidence="4 7">Homododecamer.</text>
</comment>
<evidence type="ECO:0000256" key="10">
    <source>
        <dbReference type="PIRSR" id="PIRSR001399-3"/>
    </source>
</evidence>
<protein>
    <recommendedName>
        <fullName evidence="5 7">3-dehydroquinate dehydratase</fullName>
        <shortName evidence="7">3-dehydroquinase</shortName>
        <ecNumber evidence="5 7">4.2.1.10</ecNumber>
    </recommendedName>
    <alternativeName>
        <fullName evidence="7">Type II DHQase</fullName>
    </alternativeName>
</protein>
<keyword evidence="7" id="KW-0057">Aromatic amino acid biosynthesis</keyword>
<dbReference type="EMBL" id="BDSG01000018">
    <property type="protein sequence ID" value="GBL09560.1"/>
    <property type="molecule type" value="Genomic_DNA"/>
</dbReference>
<evidence type="ECO:0000256" key="1">
    <source>
        <dbReference type="ARBA" id="ARBA00001864"/>
    </source>
</evidence>
<comment type="caution">
    <text evidence="11">The sequence shown here is derived from an EMBL/GenBank/DDBJ whole genome shotgun (WGS) entry which is preliminary data.</text>
</comment>
<dbReference type="NCBIfam" id="TIGR01088">
    <property type="entry name" value="aroQ"/>
    <property type="match status" value="1"/>
</dbReference>
<feature type="active site" description="Proton acceptor" evidence="7 8">
    <location>
        <position position="31"/>
    </location>
</feature>
<dbReference type="PANTHER" id="PTHR21272:SF3">
    <property type="entry name" value="CATABOLIC 3-DEHYDROQUINASE"/>
    <property type="match status" value="1"/>
</dbReference>
<dbReference type="SUPFAM" id="SSF52304">
    <property type="entry name" value="Type II 3-dehydroquinate dehydratase"/>
    <property type="match status" value="1"/>
</dbReference>
<evidence type="ECO:0000256" key="8">
    <source>
        <dbReference type="PIRSR" id="PIRSR001399-1"/>
    </source>
</evidence>
<feature type="binding site" evidence="7 9">
    <location>
        <begin position="109"/>
        <end position="110"/>
    </location>
    <ligand>
        <name>substrate</name>
    </ligand>
</feature>
<dbReference type="GO" id="GO:0009073">
    <property type="term" value="P:aromatic amino acid family biosynthetic process"/>
    <property type="evidence" value="ECO:0007669"/>
    <property type="project" value="UniProtKB-KW"/>
</dbReference>
<dbReference type="PIRSF" id="PIRSF001399">
    <property type="entry name" value="DHquinase_II"/>
    <property type="match status" value="1"/>
</dbReference>
<dbReference type="NCBIfam" id="NF003805">
    <property type="entry name" value="PRK05395.1-2"/>
    <property type="match status" value="1"/>
</dbReference>
<sequence length="157" mass="17388">MIGKTVVNKLSILVLHGPNLNLLGKREPNLYGNINLEAINQFLSEEATRLGVNLTAHQSNQEGQLVDWIQQAWGQHDGILINAGAYTHTSIAIRDALLGTKIACVEVHLSNIYKRESFRHHSYIADIAIGQISGFGAESYRLGLWALVDYLQKNGKI</sequence>
<dbReference type="NCBIfam" id="NF003804">
    <property type="entry name" value="PRK05395.1-1"/>
    <property type="match status" value="1"/>
</dbReference>
<comment type="pathway">
    <text evidence="2 7">Metabolic intermediate biosynthesis; chorismate biosynthesis; chorismate from D-erythrose 4-phosphate and phosphoenolpyruvate: step 3/7.</text>
</comment>
<dbReference type="InterPro" id="IPR036441">
    <property type="entry name" value="DHquinase_II_sf"/>
</dbReference>
<gene>
    <name evidence="11" type="primary">aroQ1</name>
    <name evidence="7" type="synonym">aroQ</name>
    <name evidence="11" type="ORF">MSj_01039</name>
</gene>
<dbReference type="GO" id="GO:0008652">
    <property type="term" value="P:amino acid biosynthetic process"/>
    <property type="evidence" value="ECO:0007669"/>
    <property type="project" value="UniProtKB-KW"/>
</dbReference>
<name>A0A2Z6UX22_MICAE</name>
<dbReference type="AlphaFoldDB" id="A0A2Z6UX22"/>
<reference evidence="11 12" key="1">
    <citation type="journal article" date="2018" name="Front. Microbiol.">
        <title>Adaptation of the Freshwater Bloom-Forming Cyanobacterium Microcystis aeruginosa to Brackish Water Is Driven by Recent Horizontal Transfer of Sucrose Genes.</title>
        <authorList>
            <person name="Tanabe Y."/>
            <person name="Hodoki Y."/>
            <person name="Sano T."/>
            <person name="Tada K."/>
            <person name="Watanabe M.M."/>
        </authorList>
    </citation>
    <scope>NUCLEOTIDE SEQUENCE [LARGE SCALE GENOMIC DNA]</scope>
    <source>
        <strain evidence="11 12">Sj</strain>
    </source>
</reference>